<accession>A0AC61YA56</accession>
<evidence type="ECO:0000313" key="1">
    <source>
        <dbReference type="EMBL" id="VVV01394.1"/>
    </source>
</evidence>
<gene>
    <name evidence="1" type="primary">susC_16</name>
    <name evidence="1" type="ORF">FVB9532_02684</name>
</gene>
<name>A0AC61YA56_9FLAO</name>
<reference evidence="1" key="1">
    <citation type="submission" date="2019-09" db="EMBL/GenBank/DDBJ databases">
        <authorList>
            <person name="Rodrigo-Torres L."/>
            <person name="Arahal R. D."/>
            <person name="Lucena T."/>
        </authorList>
    </citation>
    <scope>NUCLEOTIDE SEQUENCE</scope>
    <source>
        <strain evidence="1">ISS653</strain>
    </source>
</reference>
<sequence>MKFKLNIPKPCHEDWQQMSPTQKGKFCASCRKEVIDFTKLSSTEIARKTKNATQLCGRFTQSQLKQEYISPSQNRLNRLGIALGLGSIVAIAQPGFAQKKNAKEVKVQTQKDYQLQGEVALTTQANDSISINGIVKDEDGTPLPGVNVVQQNTTNGTHTNFVGNFSINISEEDFNSEAYLIFSFVGMQQAVIRIQEKSMNIALKKDVCKNQDEMIRGKVEVKKSK</sequence>
<comment type="caution">
    <text evidence="1">The sequence shown here is derived from an EMBL/GenBank/DDBJ whole genome shotgun (WGS) entry which is preliminary data.</text>
</comment>
<evidence type="ECO:0000313" key="2">
    <source>
        <dbReference type="Proteomes" id="UP000356253"/>
    </source>
</evidence>
<dbReference type="Proteomes" id="UP000356253">
    <property type="component" value="Unassembled WGS sequence"/>
</dbReference>
<keyword evidence="2" id="KW-1185">Reference proteome</keyword>
<keyword evidence="1" id="KW-0675">Receptor</keyword>
<dbReference type="EMBL" id="CABVMM010000010">
    <property type="protein sequence ID" value="VVV01394.1"/>
    <property type="molecule type" value="Genomic_DNA"/>
</dbReference>
<protein>
    <submittedName>
        <fullName evidence="1">TonB-dependent receptor SusC</fullName>
    </submittedName>
</protein>
<proteinExistence type="predicted"/>
<organism evidence="1 2">
    <name type="scientific">Mesonia oceanica</name>
    <dbReference type="NCBI Taxonomy" id="2687242"/>
    <lineage>
        <taxon>Bacteria</taxon>
        <taxon>Pseudomonadati</taxon>
        <taxon>Bacteroidota</taxon>
        <taxon>Flavobacteriia</taxon>
        <taxon>Flavobacteriales</taxon>
        <taxon>Flavobacteriaceae</taxon>
        <taxon>Mesonia</taxon>
    </lineage>
</organism>